<proteinExistence type="predicted"/>
<dbReference type="AlphaFoldDB" id="A0AAW7TBY8"/>
<dbReference type="RefSeq" id="WP_261505612.1">
    <property type="nucleotide sequence ID" value="NZ_JAUJRV010000050.1"/>
</dbReference>
<evidence type="ECO:0008006" key="3">
    <source>
        <dbReference type="Google" id="ProtNLM"/>
    </source>
</evidence>
<dbReference type="InterPro" id="IPR011006">
    <property type="entry name" value="CheY-like_superfamily"/>
</dbReference>
<sequence>MARNARQGAKLSAMSVKGLFASRPLAKCRETTMNMLLVDEDKGRANRLMRYASRGGHLVSVAYDLNTALDWLIDTRFDLIILNTKFSASLVHNAVVTIREKSPSMHSRIVVVTDSLNDQATDVSFKDSLDIEEFKRFLDE</sequence>
<evidence type="ECO:0000313" key="1">
    <source>
        <dbReference type="EMBL" id="MDN7799594.1"/>
    </source>
</evidence>
<reference evidence="1" key="1">
    <citation type="submission" date="2023-07" db="EMBL/GenBank/DDBJ databases">
        <title>A collection of bacterial strains from the Burkholderia cepacia Research Laboratory and Repository.</title>
        <authorList>
            <person name="Lipuma J."/>
            <person name="Spilker T."/>
            <person name="Caverly L."/>
        </authorList>
    </citation>
    <scope>NUCLEOTIDE SEQUENCE</scope>
    <source>
        <strain evidence="1">AU44268</strain>
    </source>
</reference>
<dbReference type="EMBL" id="JAUJRV010000050">
    <property type="protein sequence ID" value="MDN7799594.1"/>
    <property type="molecule type" value="Genomic_DNA"/>
</dbReference>
<gene>
    <name evidence="1" type="ORF">QZM33_32180</name>
</gene>
<comment type="caution">
    <text evidence="1">The sequence shown here is derived from an EMBL/GenBank/DDBJ whole genome shotgun (WGS) entry which is preliminary data.</text>
</comment>
<dbReference type="SUPFAM" id="SSF52172">
    <property type="entry name" value="CheY-like"/>
    <property type="match status" value="1"/>
</dbReference>
<organism evidence="1 2">
    <name type="scientific">Burkholderia vietnamiensis</name>
    <dbReference type="NCBI Taxonomy" id="60552"/>
    <lineage>
        <taxon>Bacteria</taxon>
        <taxon>Pseudomonadati</taxon>
        <taxon>Pseudomonadota</taxon>
        <taxon>Betaproteobacteria</taxon>
        <taxon>Burkholderiales</taxon>
        <taxon>Burkholderiaceae</taxon>
        <taxon>Burkholderia</taxon>
        <taxon>Burkholderia cepacia complex</taxon>
    </lineage>
</organism>
<dbReference type="Proteomes" id="UP001171620">
    <property type="component" value="Unassembled WGS sequence"/>
</dbReference>
<evidence type="ECO:0000313" key="2">
    <source>
        <dbReference type="Proteomes" id="UP001171620"/>
    </source>
</evidence>
<name>A0AAW7TBY8_BURVI</name>
<dbReference type="Gene3D" id="3.40.50.2300">
    <property type="match status" value="1"/>
</dbReference>
<accession>A0AAW7TBY8</accession>
<protein>
    <recommendedName>
        <fullName evidence="3">Response regulatory domain-containing protein</fullName>
    </recommendedName>
</protein>